<accession>A0A420YK85</accession>
<evidence type="ECO:0000313" key="2">
    <source>
        <dbReference type="Proteomes" id="UP000275385"/>
    </source>
</evidence>
<proteinExistence type="predicted"/>
<evidence type="ECO:0000313" key="1">
    <source>
        <dbReference type="EMBL" id="RKU48298.1"/>
    </source>
</evidence>
<reference evidence="1 2" key="1">
    <citation type="submission" date="2018-08" db="EMBL/GenBank/DDBJ databases">
        <title>Draft genome of the lignicolous fungus Coniochaeta pulveracea.</title>
        <authorList>
            <person name="Borstlap C.J."/>
            <person name="De Witt R.N."/>
            <person name="Botha A."/>
            <person name="Volschenk H."/>
        </authorList>
    </citation>
    <scope>NUCLEOTIDE SEQUENCE [LARGE SCALE GENOMIC DNA]</scope>
    <source>
        <strain evidence="1 2">CAB683</strain>
    </source>
</reference>
<gene>
    <name evidence="1" type="ORF">DL546_007652</name>
</gene>
<comment type="caution">
    <text evidence="1">The sequence shown here is derived from an EMBL/GenBank/DDBJ whole genome shotgun (WGS) entry which is preliminary data.</text>
</comment>
<sequence>MASLRGTSRPTYRNKAEVETIGLFPGLLTPGICTGPSSDSGSEEPFVLWRTLLQQAKLHILPKYTITIFFSSPPPPTCQVCPPQIKGSSSHHPSVHAYGTRDQQFQRMIFCAPEAEAPRL</sequence>
<dbReference type="AlphaFoldDB" id="A0A420YK85"/>
<keyword evidence="2" id="KW-1185">Reference proteome</keyword>
<protein>
    <submittedName>
        <fullName evidence="1">Uncharacterized protein</fullName>
    </submittedName>
</protein>
<dbReference type="Proteomes" id="UP000275385">
    <property type="component" value="Unassembled WGS sequence"/>
</dbReference>
<dbReference type="EMBL" id="QVQW01000005">
    <property type="protein sequence ID" value="RKU48298.1"/>
    <property type="molecule type" value="Genomic_DNA"/>
</dbReference>
<name>A0A420YK85_9PEZI</name>
<organism evidence="1 2">
    <name type="scientific">Coniochaeta pulveracea</name>
    <dbReference type="NCBI Taxonomy" id="177199"/>
    <lineage>
        <taxon>Eukaryota</taxon>
        <taxon>Fungi</taxon>
        <taxon>Dikarya</taxon>
        <taxon>Ascomycota</taxon>
        <taxon>Pezizomycotina</taxon>
        <taxon>Sordariomycetes</taxon>
        <taxon>Sordariomycetidae</taxon>
        <taxon>Coniochaetales</taxon>
        <taxon>Coniochaetaceae</taxon>
        <taxon>Coniochaeta</taxon>
    </lineage>
</organism>